<dbReference type="PANTHER" id="PTHR12526:SF630">
    <property type="entry name" value="GLYCOSYLTRANSFERASE"/>
    <property type="match status" value="1"/>
</dbReference>
<keyword evidence="2" id="KW-0808">Transferase</keyword>
<sequence>MKLLYITNGINGSGGLERVLSLKASLLAENYGYEVSILVLNDSDKAPFYNFSSRIRFYSIEVGGNPIGYVLSYKNGIQRVINEIKPNIISVCDDGLKGFFIPQFVRTKAKIIYERHVSKLAETNSNQSILQKASTRIKWLLMEMLGKKFDSFVVLTEGNKKEWGSLRNIEVVPNPLSFYPEMSSHLDNKKVICVGKISFQKGQDLLLKAWKNITQQFPDWTLELYGKENRNFLDTSTLPENVSWYPPAKNIKEKYLASSIYVMSSRFEGFGMVLIEAMACGVPCISFNCNYGPSDIISDGIDGFLVQKENVDELSRKIEYLIENREKRIEFGKSAKQNVKRFSPQMIVEQWNNLFKNL</sequence>
<dbReference type="InterPro" id="IPR001296">
    <property type="entry name" value="Glyco_trans_1"/>
</dbReference>
<dbReference type="Proteomes" id="UP001204439">
    <property type="component" value="Unassembled WGS sequence"/>
</dbReference>
<evidence type="ECO:0000313" key="2">
    <source>
        <dbReference type="EMBL" id="MDW8549513.1"/>
    </source>
</evidence>
<dbReference type="GO" id="GO:0016757">
    <property type="term" value="F:glycosyltransferase activity"/>
    <property type="evidence" value="ECO:0007669"/>
    <property type="project" value="UniProtKB-KW"/>
</dbReference>
<reference evidence="2 3" key="1">
    <citation type="submission" date="2023-11" db="EMBL/GenBank/DDBJ databases">
        <title>First isolation, identification, and characterization of non-pathogenic Epilithonimonas ginsengisoli isolated from diseased farmed rainbow trout (Oncorhynchus mykiss) in Chile.</title>
        <authorList>
            <person name="Miranda C.D."/>
            <person name="Irgang R."/>
            <person name="Concha C."/>
            <person name="Rojas R."/>
            <person name="Avendano R."/>
        </authorList>
    </citation>
    <scope>NUCLEOTIDE SEQUENCE [LARGE SCALE GENOMIC DNA]</scope>
    <source>
        <strain evidence="2 3">FP99</strain>
    </source>
</reference>
<name>A0ABU4JIX3_9FLAO</name>
<dbReference type="EMBL" id="JAMXLT020000019">
    <property type="protein sequence ID" value="MDW8549513.1"/>
    <property type="molecule type" value="Genomic_DNA"/>
</dbReference>
<gene>
    <name evidence="2" type="ORF">NG800_011370</name>
</gene>
<dbReference type="Pfam" id="PF00534">
    <property type="entry name" value="Glycos_transf_1"/>
    <property type="match status" value="1"/>
</dbReference>
<dbReference type="Gene3D" id="3.40.50.2000">
    <property type="entry name" value="Glycogen Phosphorylase B"/>
    <property type="match status" value="2"/>
</dbReference>
<dbReference type="RefSeq" id="WP_063969285.1">
    <property type="nucleotide sequence ID" value="NZ_JAMXLT020000019.1"/>
</dbReference>
<dbReference type="CDD" id="cd03820">
    <property type="entry name" value="GT4_AmsD-like"/>
    <property type="match status" value="1"/>
</dbReference>
<proteinExistence type="predicted"/>
<dbReference type="SUPFAM" id="SSF53756">
    <property type="entry name" value="UDP-Glycosyltransferase/glycogen phosphorylase"/>
    <property type="match status" value="1"/>
</dbReference>
<evidence type="ECO:0000259" key="1">
    <source>
        <dbReference type="Pfam" id="PF00534"/>
    </source>
</evidence>
<organism evidence="2 3">
    <name type="scientific">Epilithonimonas ginsengisoli</name>
    <dbReference type="NCBI Taxonomy" id="1245592"/>
    <lineage>
        <taxon>Bacteria</taxon>
        <taxon>Pseudomonadati</taxon>
        <taxon>Bacteroidota</taxon>
        <taxon>Flavobacteriia</taxon>
        <taxon>Flavobacteriales</taxon>
        <taxon>Weeksellaceae</taxon>
        <taxon>Chryseobacterium group</taxon>
        <taxon>Epilithonimonas</taxon>
    </lineage>
</organism>
<keyword evidence="3" id="KW-1185">Reference proteome</keyword>
<feature type="domain" description="Glycosyl transferase family 1" evidence="1">
    <location>
        <begin position="187"/>
        <end position="337"/>
    </location>
</feature>
<evidence type="ECO:0000313" key="3">
    <source>
        <dbReference type="Proteomes" id="UP001204439"/>
    </source>
</evidence>
<accession>A0ABU4JIX3</accession>
<protein>
    <submittedName>
        <fullName evidence="2">Glycosyltransferase family 4 protein</fullName>
        <ecNumber evidence="2">2.4.-.-</ecNumber>
    </submittedName>
</protein>
<comment type="caution">
    <text evidence="2">The sequence shown here is derived from an EMBL/GenBank/DDBJ whole genome shotgun (WGS) entry which is preliminary data.</text>
</comment>
<dbReference type="EC" id="2.4.-.-" evidence="2"/>
<dbReference type="PANTHER" id="PTHR12526">
    <property type="entry name" value="GLYCOSYLTRANSFERASE"/>
    <property type="match status" value="1"/>
</dbReference>
<keyword evidence="2" id="KW-0328">Glycosyltransferase</keyword>